<organism evidence="2">
    <name type="scientific">Aphanomyces astaci</name>
    <name type="common">Crayfish plague agent</name>
    <dbReference type="NCBI Taxonomy" id="112090"/>
    <lineage>
        <taxon>Eukaryota</taxon>
        <taxon>Sar</taxon>
        <taxon>Stramenopiles</taxon>
        <taxon>Oomycota</taxon>
        <taxon>Saprolegniomycetes</taxon>
        <taxon>Saprolegniales</taxon>
        <taxon>Verrucalvaceae</taxon>
        <taxon>Aphanomyces</taxon>
    </lineage>
</organism>
<dbReference type="OrthoDB" id="67545at2759"/>
<feature type="transmembrane region" description="Helical" evidence="1">
    <location>
        <begin position="42"/>
        <end position="63"/>
    </location>
</feature>
<evidence type="ECO:0000256" key="1">
    <source>
        <dbReference type="SAM" id="Phobius"/>
    </source>
</evidence>
<dbReference type="EMBL" id="KI913224">
    <property type="protein sequence ID" value="ETV65780.1"/>
    <property type="molecule type" value="Genomic_DNA"/>
</dbReference>
<dbReference type="VEuPathDB" id="FungiDB:H257_17592"/>
<name>W4FE72_APHAT</name>
<accession>W4FE72</accession>
<keyword evidence="1" id="KW-0812">Transmembrane</keyword>
<proteinExistence type="predicted"/>
<dbReference type="GeneID" id="20819588"/>
<sequence length="167" mass="18978">MNLTLTRQNDVLWTASVLALMGLLRSSEDLRNGFLWEKFMHWAVFGLIFVFCGGTFLASLQILQYEPHQPWVQWLLRYPLWLFARWLFVHTCGNLAQSLCCCSPSACPIESSLAPLLQLSECGDGCSFWSERLYTTVSQAASLVAVELMLYAWDTRQQVAPYTVVAT</sequence>
<dbReference type="RefSeq" id="XP_009844755.1">
    <property type="nucleotide sequence ID" value="XM_009846453.1"/>
</dbReference>
<gene>
    <name evidence="2" type="ORF">H257_17592</name>
</gene>
<evidence type="ECO:0000313" key="2">
    <source>
        <dbReference type="EMBL" id="ETV65780.1"/>
    </source>
</evidence>
<protein>
    <submittedName>
        <fullName evidence="2">Uncharacterized protein</fullName>
    </submittedName>
</protein>
<reference evidence="2" key="1">
    <citation type="submission" date="2013-12" db="EMBL/GenBank/DDBJ databases">
        <title>The Genome Sequence of Aphanomyces astaci APO3.</title>
        <authorList>
            <consortium name="The Broad Institute Genomics Platform"/>
            <person name="Russ C."/>
            <person name="Tyler B."/>
            <person name="van West P."/>
            <person name="Dieguez-Uribeondo J."/>
            <person name="Young S.K."/>
            <person name="Zeng Q."/>
            <person name="Gargeya S."/>
            <person name="Fitzgerald M."/>
            <person name="Abouelleil A."/>
            <person name="Alvarado L."/>
            <person name="Chapman S.B."/>
            <person name="Gainer-Dewar J."/>
            <person name="Goldberg J."/>
            <person name="Griggs A."/>
            <person name="Gujja S."/>
            <person name="Hansen M."/>
            <person name="Howarth C."/>
            <person name="Imamovic A."/>
            <person name="Ireland A."/>
            <person name="Larimer J."/>
            <person name="McCowan C."/>
            <person name="Murphy C."/>
            <person name="Pearson M."/>
            <person name="Poon T.W."/>
            <person name="Priest M."/>
            <person name="Roberts A."/>
            <person name="Saif S."/>
            <person name="Shea T."/>
            <person name="Sykes S."/>
            <person name="Wortman J."/>
            <person name="Nusbaum C."/>
            <person name="Birren B."/>
        </authorList>
    </citation>
    <scope>NUCLEOTIDE SEQUENCE [LARGE SCALE GENOMIC DNA]</scope>
    <source>
        <strain evidence="2">APO3</strain>
    </source>
</reference>
<dbReference type="AlphaFoldDB" id="W4FE72"/>
<keyword evidence="1" id="KW-0472">Membrane</keyword>
<keyword evidence="1" id="KW-1133">Transmembrane helix</keyword>